<dbReference type="OrthoDB" id="1103324at2759"/>
<dbReference type="RefSeq" id="XP_007771994.1">
    <property type="nucleotide sequence ID" value="XM_007773804.1"/>
</dbReference>
<evidence type="ECO:0000256" key="9">
    <source>
        <dbReference type="ARBA" id="ARBA00023002"/>
    </source>
</evidence>
<dbReference type="PANTHER" id="PTHR46300">
    <property type="entry name" value="P450, PUTATIVE (EUROFUNG)-RELATED-RELATED"/>
    <property type="match status" value="1"/>
</dbReference>
<dbReference type="Proteomes" id="UP000053558">
    <property type="component" value="Unassembled WGS sequence"/>
</dbReference>
<keyword evidence="11 14" id="KW-0503">Monooxygenase</keyword>
<dbReference type="Pfam" id="PF00067">
    <property type="entry name" value="p450"/>
    <property type="match status" value="1"/>
</dbReference>
<keyword evidence="9 14" id="KW-0560">Oxidoreductase</keyword>
<sequence length="493" mass="55632">MSLAYLAGALVLAAAVLWKGVETRRKRDGKRYPPGPSPLPLLGVAHLMGGTTPWAVFTNWKAEYGDIVYFRQFGQDVVVLNSEETIRDLLEKRSSNYSDRMYMSTREPYGLNFDTVFHPHNETWRAHRRIAHQGLREHHVDIYQPTQLRFTDALVKNLETSPDHYHSHFQRFAASVVLSAIYDHDVVDDDDPILKAVVEALNILVRVQTLDNTILNNVVPFLKYTPTWLPGGWRNVTEGRLKTERMLNLPIEDLKKKIASGSAGQSVALESMERFGNTNKVPGFEEVVKGACCSLYAAASETTSSTLMIFLLAMVKNPGVQQRAQEEIDRVLGPDRLPEFSDRSSLPYIEAVWRETLRWSPVAPLGIPHSATNDDVYKGWCIPKGTIVIANVWSISQDPKKYSSPTSFQPERFLDDKGGLTDDLPAYAFGFGRRICPGRHFANNSLWIVIARLLANFKFESDFVRSGGDVKWLTAATFVPEPFPCRITPRRSH</sequence>
<evidence type="ECO:0000256" key="13">
    <source>
        <dbReference type="PIRSR" id="PIRSR602401-1"/>
    </source>
</evidence>
<accession>A0A5M3MEF0</accession>
<comment type="caution">
    <text evidence="16">The sequence shown here is derived from an EMBL/GenBank/DDBJ whole genome shotgun (WGS) entry which is preliminary data.</text>
</comment>
<comment type="subcellular location">
    <subcellularLocation>
        <location evidence="2">Membrane</location>
        <topology evidence="2">Single-pass membrane protein</topology>
    </subcellularLocation>
</comment>
<proteinExistence type="inferred from homology"/>
<comment type="similarity">
    <text evidence="4 14">Belongs to the cytochrome P450 family.</text>
</comment>
<dbReference type="PROSITE" id="PS00086">
    <property type="entry name" value="CYTOCHROME_P450"/>
    <property type="match status" value="1"/>
</dbReference>
<dbReference type="PRINTS" id="PR00385">
    <property type="entry name" value="P450"/>
</dbReference>
<feature type="signal peptide" evidence="15">
    <location>
        <begin position="1"/>
        <end position="23"/>
    </location>
</feature>
<dbReference type="InterPro" id="IPR050364">
    <property type="entry name" value="Cytochrome_P450_fung"/>
</dbReference>
<evidence type="ECO:0000313" key="17">
    <source>
        <dbReference type="Proteomes" id="UP000053558"/>
    </source>
</evidence>
<keyword evidence="5 13" id="KW-0349">Heme</keyword>
<dbReference type="GO" id="GO:0005506">
    <property type="term" value="F:iron ion binding"/>
    <property type="evidence" value="ECO:0007669"/>
    <property type="project" value="InterPro"/>
</dbReference>
<dbReference type="PRINTS" id="PR00463">
    <property type="entry name" value="EP450I"/>
</dbReference>
<dbReference type="InterPro" id="IPR002401">
    <property type="entry name" value="Cyt_P450_E_grp-I"/>
</dbReference>
<dbReference type="PANTHER" id="PTHR46300:SF2">
    <property type="entry name" value="CYTOCHROME P450 MONOOXYGENASE ALNH-RELATED"/>
    <property type="match status" value="1"/>
</dbReference>
<dbReference type="GO" id="GO:0016705">
    <property type="term" value="F:oxidoreductase activity, acting on paired donors, with incorporation or reduction of molecular oxygen"/>
    <property type="evidence" value="ECO:0007669"/>
    <property type="project" value="InterPro"/>
</dbReference>
<comment type="cofactor">
    <cofactor evidence="1 13">
        <name>heme</name>
        <dbReference type="ChEBI" id="CHEBI:30413"/>
    </cofactor>
</comment>
<evidence type="ECO:0000256" key="15">
    <source>
        <dbReference type="SAM" id="SignalP"/>
    </source>
</evidence>
<dbReference type="CDD" id="cd11065">
    <property type="entry name" value="CYP64-like"/>
    <property type="match status" value="1"/>
</dbReference>
<keyword evidence="10 13" id="KW-0408">Iron</keyword>
<keyword evidence="6" id="KW-0812">Transmembrane</keyword>
<dbReference type="InterPro" id="IPR017972">
    <property type="entry name" value="Cyt_P450_CS"/>
</dbReference>
<dbReference type="GeneID" id="19205842"/>
<gene>
    <name evidence="16" type="ORF">CONPUDRAFT_167730</name>
</gene>
<evidence type="ECO:0000256" key="14">
    <source>
        <dbReference type="RuleBase" id="RU000461"/>
    </source>
</evidence>
<dbReference type="EMBL" id="JH711583">
    <property type="protein sequence ID" value="EIW77602.1"/>
    <property type="molecule type" value="Genomic_DNA"/>
</dbReference>
<evidence type="ECO:0000256" key="3">
    <source>
        <dbReference type="ARBA" id="ARBA00005179"/>
    </source>
</evidence>
<reference evidence="17" key="1">
    <citation type="journal article" date="2012" name="Science">
        <title>The Paleozoic origin of enzymatic lignin decomposition reconstructed from 31 fungal genomes.</title>
        <authorList>
            <person name="Floudas D."/>
            <person name="Binder M."/>
            <person name="Riley R."/>
            <person name="Barry K."/>
            <person name="Blanchette R.A."/>
            <person name="Henrissat B."/>
            <person name="Martinez A.T."/>
            <person name="Otillar R."/>
            <person name="Spatafora J.W."/>
            <person name="Yadav J.S."/>
            <person name="Aerts A."/>
            <person name="Benoit I."/>
            <person name="Boyd A."/>
            <person name="Carlson A."/>
            <person name="Copeland A."/>
            <person name="Coutinho P.M."/>
            <person name="de Vries R.P."/>
            <person name="Ferreira P."/>
            <person name="Findley K."/>
            <person name="Foster B."/>
            <person name="Gaskell J."/>
            <person name="Glotzer D."/>
            <person name="Gorecki P."/>
            <person name="Heitman J."/>
            <person name="Hesse C."/>
            <person name="Hori C."/>
            <person name="Igarashi K."/>
            <person name="Jurgens J.A."/>
            <person name="Kallen N."/>
            <person name="Kersten P."/>
            <person name="Kohler A."/>
            <person name="Kuees U."/>
            <person name="Kumar T.K.A."/>
            <person name="Kuo A."/>
            <person name="LaButti K."/>
            <person name="Larrondo L.F."/>
            <person name="Lindquist E."/>
            <person name="Ling A."/>
            <person name="Lombard V."/>
            <person name="Lucas S."/>
            <person name="Lundell T."/>
            <person name="Martin R."/>
            <person name="McLaughlin D.J."/>
            <person name="Morgenstern I."/>
            <person name="Morin E."/>
            <person name="Murat C."/>
            <person name="Nagy L.G."/>
            <person name="Nolan M."/>
            <person name="Ohm R.A."/>
            <person name="Patyshakuliyeva A."/>
            <person name="Rokas A."/>
            <person name="Ruiz-Duenas F.J."/>
            <person name="Sabat G."/>
            <person name="Salamov A."/>
            <person name="Samejima M."/>
            <person name="Schmutz J."/>
            <person name="Slot J.C."/>
            <person name="St John F."/>
            <person name="Stenlid J."/>
            <person name="Sun H."/>
            <person name="Sun S."/>
            <person name="Syed K."/>
            <person name="Tsang A."/>
            <person name="Wiebenga A."/>
            <person name="Young D."/>
            <person name="Pisabarro A."/>
            <person name="Eastwood D.C."/>
            <person name="Martin F."/>
            <person name="Cullen D."/>
            <person name="Grigoriev I.V."/>
            <person name="Hibbett D.S."/>
        </authorList>
    </citation>
    <scope>NUCLEOTIDE SEQUENCE [LARGE SCALE GENOMIC DNA]</scope>
    <source>
        <strain evidence="17">RWD-64-598 SS2</strain>
    </source>
</reference>
<dbReference type="InterPro" id="IPR001128">
    <property type="entry name" value="Cyt_P450"/>
</dbReference>
<protein>
    <submittedName>
        <fullName evidence="16">Cytochrome P450</fullName>
    </submittedName>
</protein>
<evidence type="ECO:0000256" key="6">
    <source>
        <dbReference type="ARBA" id="ARBA00022692"/>
    </source>
</evidence>
<evidence type="ECO:0000313" key="16">
    <source>
        <dbReference type="EMBL" id="EIW77602.1"/>
    </source>
</evidence>
<evidence type="ECO:0000256" key="2">
    <source>
        <dbReference type="ARBA" id="ARBA00004167"/>
    </source>
</evidence>
<evidence type="ECO:0000256" key="5">
    <source>
        <dbReference type="ARBA" id="ARBA00022617"/>
    </source>
</evidence>
<evidence type="ECO:0000256" key="11">
    <source>
        <dbReference type="ARBA" id="ARBA00023033"/>
    </source>
</evidence>
<evidence type="ECO:0000256" key="7">
    <source>
        <dbReference type="ARBA" id="ARBA00022723"/>
    </source>
</evidence>
<feature type="chain" id="PRO_5024443171" evidence="15">
    <location>
        <begin position="24"/>
        <end position="493"/>
    </location>
</feature>
<dbReference type="AlphaFoldDB" id="A0A5M3MEF0"/>
<keyword evidence="12" id="KW-0472">Membrane</keyword>
<keyword evidence="8" id="KW-1133">Transmembrane helix</keyword>
<evidence type="ECO:0000256" key="10">
    <source>
        <dbReference type="ARBA" id="ARBA00023004"/>
    </source>
</evidence>
<dbReference type="GO" id="GO:0020037">
    <property type="term" value="F:heme binding"/>
    <property type="evidence" value="ECO:0007669"/>
    <property type="project" value="InterPro"/>
</dbReference>
<keyword evidence="15" id="KW-0732">Signal</keyword>
<keyword evidence="17" id="KW-1185">Reference proteome</keyword>
<dbReference type="InterPro" id="IPR036396">
    <property type="entry name" value="Cyt_P450_sf"/>
</dbReference>
<evidence type="ECO:0000256" key="8">
    <source>
        <dbReference type="ARBA" id="ARBA00022989"/>
    </source>
</evidence>
<dbReference type="Gene3D" id="1.10.630.10">
    <property type="entry name" value="Cytochrome P450"/>
    <property type="match status" value="1"/>
</dbReference>
<dbReference type="KEGG" id="cput:CONPUDRAFT_167730"/>
<keyword evidence="7 13" id="KW-0479">Metal-binding</keyword>
<dbReference type="GO" id="GO:0016020">
    <property type="term" value="C:membrane"/>
    <property type="evidence" value="ECO:0007669"/>
    <property type="project" value="UniProtKB-SubCell"/>
</dbReference>
<dbReference type="GO" id="GO:0004497">
    <property type="term" value="F:monooxygenase activity"/>
    <property type="evidence" value="ECO:0007669"/>
    <property type="project" value="UniProtKB-KW"/>
</dbReference>
<evidence type="ECO:0000256" key="12">
    <source>
        <dbReference type="ARBA" id="ARBA00023136"/>
    </source>
</evidence>
<evidence type="ECO:0000256" key="4">
    <source>
        <dbReference type="ARBA" id="ARBA00010617"/>
    </source>
</evidence>
<comment type="pathway">
    <text evidence="3">Secondary metabolite biosynthesis.</text>
</comment>
<feature type="binding site" description="axial binding residue" evidence="13">
    <location>
        <position position="436"/>
    </location>
    <ligand>
        <name>heme</name>
        <dbReference type="ChEBI" id="CHEBI:30413"/>
    </ligand>
    <ligandPart>
        <name>Fe</name>
        <dbReference type="ChEBI" id="CHEBI:18248"/>
    </ligandPart>
</feature>
<name>A0A5M3MEF0_CONPW</name>
<organism evidence="16 17">
    <name type="scientific">Coniophora puteana (strain RWD-64-598)</name>
    <name type="common">Brown rot fungus</name>
    <dbReference type="NCBI Taxonomy" id="741705"/>
    <lineage>
        <taxon>Eukaryota</taxon>
        <taxon>Fungi</taxon>
        <taxon>Dikarya</taxon>
        <taxon>Basidiomycota</taxon>
        <taxon>Agaricomycotina</taxon>
        <taxon>Agaricomycetes</taxon>
        <taxon>Agaricomycetidae</taxon>
        <taxon>Boletales</taxon>
        <taxon>Coniophorineae</taxon>
        <taxon>Coniophoraceae</taxon>
        <taxon>Coniophora</taxon>
    </lineage>
</organism>
<dbReference type="SUPFAM" id="SSF48264">
    <property type="entry name" value="Cytochrome P450"/>
    <property type="match status" value="1"/>
</dbReference>
<evidence type="ECO:0000256" key="1">
    <source>
        <dbReference type="ARBA" id="ARBA00001971"/>
    </source>
</evidence>